<keyword evidence="5 8" id="KW-1133">Transmembrane helix</keyword>
<feature type="transmembrane region" description="Helical" evidence="8">
    <location>
        <begin position="12"/>
        <end position="32"/>
    </location>
</feature>
<name>A0ABT8EKH6_9BURK</name>
<accession>A0ABT8EKH6</accession>
<evidence type="ECO:0000313" key="10">
    <source>
        <dbReference type="Proteomes" id="UP001168613"/>
    </source>
</evidence>
<evidence type="ECO:0000256" key="3">
    <source>
        <dbReference type="ARBA" id="ARBA00022475"/>
    </source>
</evidence>
<evidence type="ECO:0000256" key="6">
    <source>
        <dbReference type="ARBA" id="ARBA00023136"/>
    </source>
</evidence>
<sequence length="136" mass="15047">MRFRRRSDPDQLELNLIPLIDVLLVVLIFLAASSSFVQTTHINVQLPQAQSGMATKHELLIAIDQQGNYAIGETWLPHTEYQQLKQILTAQLAQQEAAAMLLLADDYAPHGAVIRLMDAARQAGVADISFATRSQP</sequence>
<dbReference type="EMBL" id="JAJHNU010000003">
    <property type="protein sequence ID" value="MDN4121797.1"/>
    <property type="molecule type" value="Genomic_DNA"/>
</dbReference>
<comment type="similarity">
    <text evidence="2 7">Belongs to the ExbD/TolR family.</text>
</comment>
<evidence type="ECO:0000256" key="8">
    <source>
        <dbReference type="SAM" id="Phobius"/>
    </source>
</evidence>
<organism evidence="9 10">
    <name type="scientific">Alcaligenes endophyticus</name>
    <dbReference type="NCBI Taxonomy" id="1929088"/>
    <lineage>
        <taxon>Bacteria</taxon>
        <taxon>Pseudomonadati</taxon>
        <taxon>Pseudomonadota</taxon>
        <taxon>Betaproteobacteria</taxon>
        <taxon>Burkholderiales</taxon>
        <taxon>Alcaligenaceae</taxon>
        <taxon>Alcaligenes</taxon>
    </lineage>
</organism>
<dbReference type="Proteomes" id="UP001168613">
    <property type="component" value="Unassembled WGS sequence"/>
</dbReference>
<evidence type="ECO:0000256" key="7">
    <source>
        <dbReference type="RuleBase" id="RU003879"/>
    </source>
</evidence>
<evidence type="ECO:0000256" key="5">
    <source>
        <dbReference type="ARBA" id="ARBA00022989"/>
    </source>
</evidence>
<keyword evidence="7" id="KW-0653">Protein transport</keyword>
<dbReference type="Gene3D" id="3.30.420.270">
    <property type="match status" value="1"/>
</dbReference>
<keyword evidence="10" id="KW-1185">Reference proteome</keyword>
<comment type="caution">
    <text evidence="9">The sequence shown here is derived from an EMBL/GenBank/DDBJ whole genome shotgun (WGS) entry which is preliminary data.</text>
</comment>
<dbReference type="InterPro" id="IPR003400">
    <property type="entry name" value="ExbD"/>
</dbReference>
<evidence type="ECO:0000313" key="9">
    <source>
        <dbReference type="EMBL" id="MDN4121797.1"/>
    </source>
</evidence>
<proteinExistence type="inferred from homology"/>
<keyword evidence="7" id="KW-0813">Transport</keyword>
<dbReference type="Pfam" id="PF02472">
    <property type="entry name" value="ExbD"/>
    <property type="match status" value="1"/>
</dbReference>
<evidence type="ECO:0000256" key="1">
    <source>
        <dbReference type="ARBA" id="ARBA00004162"/>
    </source>
</evidence>
<keyword evidence="4 7" id="KW-0812">Transmembrane</keyword>
<comment type="subcellular location">
    <subcellularLocation>
        <location evidence="1">Cell membrane</location>
        <topology evidence="1">Single-pass membrane protein</topology>
    </subcellularLocation>
    <subcellularLocation>
        <location evidence="7">Cell membrane</location>
        <topology evidence="7">Single-pass type II membrane protein</topology>
    </subcellularLocation>
</comment>
<evidence type="ECO:0000256" key="2">
    <source>
        <dbReference type="ARBA" id="ARBA00005811"/>
    </source>
</evidence>
<evidence type="ECO:0000256" key="4">
    <source>
        <dbReference type="ARBA" id="ARBA00022692"/>
    </source>
</evidence>
<dbReference type="PANTHER" id="PTHR30558">
    <property type="entry name" value="EXBD MEMBRANE COMPONENT OF PMF-DRIVEN MACROMOLECULE IMPORT SYSTEM"/>
    <property type="match status" value="1"/>
</dbReference>
<gene>
    <name evidence="9" type="ORF">LMS43_10890</name>
</gene>
<protein>
    <submittedName>
        <fullName evidence="9">Biopolymer transporter ExbD</fullName>
    </submittedName>
</protein>
<keyword evidence="6 8" id="KW-0472">Membrane</keyword>
<reference evidence="9" key="1">
    <citation type="submission" date="2021-11" db="EMBL/GenBank/DDBJ databases">
        <title>Draft genome sequence of Alcaligenes endophyticus type strain CCUG 75668T.</title>
        <authorList>
            <person name="Salva-Serra F."/>
            <person name="Duran R.E."/>
            <person name="Seeger M."/>
            <person name="Moore E.R.B."/>
            <person name="Jaen-Luchoro D."/>
        </authorList>
    </citation>
    <scope>NUCLEOTIDE SEQUENCE</scope>
    <source>
        <strain evidence="9">CCUG 75668</strain>
    </source>
</reference>
<keyword evidence="3" id="KW-1003">Cell membrane</keyword>
<dbReference type="PANTHER" id="PTHR30558:SF7">
    <property type="entry name" value="TOL-PAL SYSTEM PROTEIN TOLR"/>
    <property type="match status" value="1"/>
</dbReference>
<dbReference type="RefSeq" id="WP_266123194.1">
    <property type="nucleotide sequence ID" value="NZ_JAJHNU010000003.1"/>
</dbReference>